<sequence length="430" mass="46626">MDLEQQVMKRVMYRLMPVLIVCYLISYIDRSNLAVAAIAMNRELGLSPADYGFAAGIFFLGYVICEIPSNIFLAKLGARLWISRIMLTWGLLSGAMAFAVGPKSLFVLRILLGIAEAGLFPGLIFYISFWFPSTYRARAFGWFLVVIPLSIVIGAPLSASILYMDGMAGLSGWQWVFVLEAAPAVLFSFFCFFFLTDTPAKANWLSEPERKWLMNRIARDVEHVEAHGQSHGRGEIMAAFAHPRVWLLSLINVALIACSYGCVFFMPLIVSDFGFTKMQTGLITALPFLAAAIATIAWGRKSDRAGERKLHLILPLLVAVVGFVIAAEVDTVTVKMIGLGLAACGTFASLSPFWSLPPTFLKGTGAAAGIAMINTIGSLAGFGAPYLMGYVKQHTGSYGLGLLIIGASALIAAALALRIRSDEAPLRRTA</sequence>
<evidence type="ECO:0000256" key="3">
    <source>
        <dbReference type="ARBA" id="ARBA00022692"/>
    </source>
</evidence>
<dbReference type="Gene3D" id="1.20.1250.20">
    <property type="entry name" value="MFS general substrate transporter like domains"/>
    <property type="match status" value="2"/>
</dbReference>
<dbReference type="Proteomes" id="UP000433577">
    <property type="component" value="Chromosome 2"/>
</dbReference>
<comment type="subcellular location">
    <subcellularLocation>
        <location evidence="1">Membrane</location>
        <topology evidence="1">Multi-pass membrane protein</topology>
    </subcellularLocation>
</comment>
<keyword evidence="9" id="KW-1185">Reference proteome</keyword>
<feature type="transmembrane region" description="Helical" evidence="6">
    <location>
        <begin position="245"/>
        <end position="269"/>
    </location>
</feature>
<gene>
    <name evidence="8" type="ORF">FAZ98_16635</name>
</gene>
<keyword evidence="5 6" id="KW-0472">Membrane</keyword>
<organism evidence="8 9">
    <name type="scientific">Paraburkholderia acidisoli</name>
    <dbReference type="NCBI Taxonomy" id="2571748"/>
    <lineage>
        <taxon>Bacteria</taxon>
        <taxon>Pseudomonadati</taxon>
        <taxon>Pseudomonadota</taxon>
        <taxon>Betaproteobacteria</taxon>
        <taxon>Burkholderiales</taxon>
        <taxon>Burkholderiaceae</taxon>
        <taxon>Paraburkholderia</taxon>
    </lineage>
</organism>
<feature type="transmembrane region" description="Helical" evidence="6">
    <location>
        <begin position="106"/>
        <end position="127"/>
    </location>
</feature>
<keyword evidence="4 6" id="KW-1133">Transmembrane helix</keyword>
<dbReference type="Pfam" id="PF07690">
    <property type="entry name" value="MFS_1"/>
    <property type="match status" value="1"/>
</dbReference>
<dbReference type="GO" id="GO:0016020">
    <property type="term" value="C:membrane"/>
    <property type="evidence" value="ECO:0007669"/>
    <property type="project" value="UniProtKB-SubCell"/>
</dbReference>
<keyword evidence="2" id="KW-0813">Transport</keyword>
<dbReference type="SUPFAM" id="SSF103473">
    <property type="entry name" value="MFS general substrate transporter"/>
    <property type="match status" value="1"/>
</dbReference>
<dbReference type="PANTHER" id="PTHR43791">
    <property type="entry name" value="PERMEASE-RELATED"/>
    <property type="match status" value="1"/>
</dbReference>
<dbReference type="InterPro" id="IPR011701">
    <property type="entry name" value="MFS"/>
</dbReference>
<feature type="transmembrane region" description="Helical" evidence="6">
    <location>
        <begin position="400"/>
        <end position="419"/>
    </location>
</feature>
<dbReference type="EMBL" id="CP046914">
    <property type="protein sequence ID" value="QGZ63420.1"/>
    <property type="molecule type" value="Genomic_DNA"/>
</dbReference>
<dbReference type="OrthoDB" id="5441967at2"/>
<dbReference type="CDD" id="cd17319">
    <property type="entry name" value="MFS_ExuT_GudP_like"/>
    <property type="match status" value="1"/>
</dbReference>
<evidence type="ECO:0000256" key="5">
    <source>
        <dbReference type="ARBA" id="ARBA00023136"/>
    </source>
</evidence>
<dbReference type="PANTHER" id="PTHR43791:SF36">
    <property type="entry name" value="TRANSPORTER, PUTATIVE (AFU_ORTHOLOGUE AFUA_6G08340)-RELATED"/>
    <property type="match status" value="1"/>
</dbReference>
<keyword evidence="3 6" id="KW-0812">Transmembrane</keyword>
<evidence type="ECO:0000313" key="8">
    <source>
        <dbReference type="EMBL" id="QGZ63420.1"/>
    </source>
</evidence>
<evidence type="ECO:0000259" key="7">
    <source>
        <dbReference type="PROSITE" id="PS50850"/>
    </source>
</evidence>
<feature type="transmembrane region" description="Helical" evidence="6">
    <location>
        <begin position="175"/>
        <end position="195"/>
    </location>
</feature>
<dbReference type="FunFam" id="1.20.1250.20:FF:000018">
    <property type="entry name" value="MFS transporter permease"/>
    <property type="match status" value="1"/>
</dbReference>
<dbReference type="AlphaFoldDB" id="A0A7Z2GKE6"/>
<evidence type="ECO:0000256" key="6">
    <source>
        <dbReference type="SAM" id="Phobius"/>
    </source>
</evidence>
<evidence type="ECO:0000256" key="1">
    <source>
        <dbReference type="ARBA" id="ARBA00004141"/>
    </source>
</evidence>
<reference evidence="8 9" key="1">
    <citation type="submission" date="2019-12" db="EMBL/GenBank/DDBJ databases">
        <title>Paraburkholderia acidiphila 7Q-K02 sp. nov and Paraburkholderia acidisoli DHF22 sp. nov., two strains isolated from forest soil.</title>
        <authorList>
            <person name="Gao Z."/>
            <person name="Qiu L."/>
        </authorList>
    </citation>
    <scope>NUCLEOTIDE SEQUENCE [LARGE SCALE GENOMIC DNA]</scope>
    <source>
        <strain evidence="8 9">DHF22</strain>
    </source>
</reference>
<dbReference type="RefSeq" id="WP_158952413.1">
    <property type="nucleotide sequence ID" value="NZ_CP046914.1"/>
</dbReference>
<protein>
    <submittedName>
        <fullName evidence="8">MFS transporter</fullName>
    </submittedName>
</protein>
<feature type="domain" description="Major facilitator superfamily (MFS) profile" evidence="7">
    <location>
        <begin position="15"/>
        <end position="424"/>
    </location>
</feature>
<feature type="transmembrane region" description="Helical" evidence="6">
    <location>
        <begin position="81"/>
        <end position="100"/>
    </location>
</feature>
<evidence type="ECO:0000256" key="4">
    <source>
        <dbReference type="ARBA" id="ARBA00022989"/>
    </source>
</evidence>
<evidence type="ECO:0000256" key="2">
    <source>
        <dbReference type="ARBA" id="ARBA00022448"/>
    </source>
</evidence>
<name>A0A7Z2GKE6_9BURK</name>
<feature type="transmembrane region" description="Helical" evidence="6">
    <location>
        <begin position="310"/>
        <end position="327"/>
    </location>
</feature>
<feature type="transmembrane region" description="Helical" evidence="6">
    <location>
        <begin position="281"/>
        <end position="298"/>
    </location>
</feature>
<dbReference type="GO" id="GO:0022857">
    <property type="term" value="F:transmembrane transporter activity"/>
    <property type="evidence" value="ECO:0007669"/>
    <property type="project" value="InterPro"/>
</dbReference>
<feature type="transmembrane region" description="Helical" evidence="6">
    <location>
        <begin position="52"/>
        <end position="74"/>
    </location>
</feature>
<dbReference type="InterPro" id="IPR036259">
    <property type="entry name" value="MFS_trans_sf"/>
</dbReference>
<dbReference type="KEGG" id="pacs:FAZ98_16635"/>
<feature type="transmembrane region" description="Helical" evidence="6">
    <location>
        <begin position="139"/>
        <end position="163"/>
    </location>
</feature>
<accession>A0A7Z2GKE6</accession>
<proteinExistence type="predicted"/>
<dbReference type="PROSITE" id="PS50850">
    <property type="entry name" value="MFS"/>
    <property type="match status" value="1"/>
</dbReference>
<feature type="transmembrane region" description="Helical" evidence="6">
    <location>
        <begin position="366"/>
        <end position="388"/>
    </location>
</feature>
<dbReference type="InterPro" id="IPR020846">
    <property type="entry name" value="MFS_dom"/>
</dbReference>
<feature type="transmembrane region" description="Helical" evidence="6">
    <location>
        <begin position="333"/>
        <end position="354"/>
    </location>
</feature>
<evidence type="ECO:0000313" key="9">
    <source>
        <dbReference type="Proteomes" id="UP000433577"/>
    </source>
</evidence>